<evidence type="ECO:0000313" key="17">
    <source>
        <dbReference type="Proteomes" id="UP001597480"/>
    </source>
</evidence>
<dbReference type="PROSITE" id="PS50857">
    <property type="entry name" value="COX2_CUA"/>
    <property type="match status" value="1"/>
</dbReference>
<keyword evidence="17" id="KW-1185">Reference proteome</keyword>
<dbReference type="Gene3D" id="1.10.287.90">
    <property type="match status" value="1"/>
</dbReference>
<evidence type="ECO:0000256" key="4">
    <source>
        <dbReference type="ARBA" id="ARBA00022448"/>
    </source>
</evidence>
<keyword evidence="10 13" id="KW-0472">Membrane</keyword>
<evidence type="ECO:0000256" key="13">
    <source>
        <dbReference type="SAM" id="Phobius"/>
    </source>
</evidence>
<dbReference type="EMBL" id="JBHUMD010000007">
    <property type="protein sequence ID" value="MFD2601813.1"/>
    <property type="molecule type" value="Genomic_DNA"/>
</dbReference>
<feature type="transmembrane region" description="Helical" evidence="13">
    <location>
        <begin position="91"/>
        <end position="114"/>
    </location>
</feature>
<dbReference type="PROSITE" id="PS50999">
    <property type="entry name" value="COX2_TM"/>
    <property type="match status" value="1"/>
</dbReference>
<evidence type="ECO:0000256" key="3">
    <source>
        <dbReference type="ARBA" id="ARBA00012949"/>
    </source>
</evidence>
<dbReference type="PANTHER" id="PTHR22888:SF9">
    <property type="entry name" value="CYTOCHROME C OXIDASE SUBUNIT 2"/>
    <property type="match status" value="1"/>
</dbReference>
<dbReference type="EC" id="7.1.1.9" evidence="3"/>
<feature type="transmembrane region" description="Helical" evidence="13">
    <location>
        <begin position="49"/>
        <end position="70"/>
    </location>
</feature>
<evidence type="ECO:0000259" key="14">
    <source>
        <dbReference type="PROSITE" id="PS50857"/>
    </source>
</evidence>
<gene>
    <name evidence="16" type="ORF">ACFSR3_07080</name>
</gene>
<evidence type="ECO:0000256" key="7">
    <source>
        <dbReference type="ARBA" id="ARBA00022967"/>
    </source>
</evidence>
<evidence type="ECO:0000256" key="11">
    <source>
        <dbReference type="ARBA" id="ARBA00031389"/>
    </source>
</evidence>
<evidence type="ECO:0000256" key="6">
    <source>
        <dbReference type="ARBA" id="ARBA00022692"/>
    </source>
</evidence>
<organism evidence="16 17">
    <name type="scientific">Flavobacterium suzhouense</name>
    <dbReference type="NCBI Taxonomy" id="1529638"/>
    <lineage>
        <taxon>Bacteria</taxon>
        <taxon>Pseudomonadati</taxon>
        <taxon>Bacteroidota</taxon>
        <taxon>Flavobacteriia</taxon>
        <taxon>Flavobacteriales</taxon>
        <taxon>Flavobacteriaceae</taxon>
        <taxon>Flavobacterium</taxon>
    </lineage>
</organism>
<comment type="caution">
    <text evidence="16">The sequence shown here is derived from an EMBL/GenBank/DDBJ whole genome shotgun (WGS) entry which is preliminary data.</text>
</comment>
<feature type="compositionally biased region" description="Low complexity" evidence="12">
    <location>
        <begin position="365"/>
        <end position="388"/>
    </location>
</feature>
<sequence>MTSLLIIIVLVLLGIAIWQLTKIFHLTQVGTAGANDANSEIANDRDNNVNGYVMFAFLGFIYVFTIYSLYKWGHLVLGTPASEHGPQYDNLMAISMWLIFIVQTITQFLLHYFAFKYRGKEGKTAFYYADNDKLEFIWTIIPVIVLAGLILYGLYAWTNIMFIDEQKKDTVFVEVYAKQFSWEVRYAGEDGVLGKANVRYIEGVNTLGVDMSDPNAQDDIQSTELHLPKGKQVVFKFRSQDVLHSAYFPHFRAQMNVVPGMVTEFAFTPTITTDEMRQDPKIVNKVAHINEIRSKKSAELVAEGKTPLDPYTFDYLLLCNKICGASHYNMQMKVVVEDDADFKKWLSGKEKLSAAVKKAKEEAAAAAAAPEAEAAPAKPADSATAAKPDSTVVVAQVVKK</sequence>
<dbReference type="PANTHER" id="PTHR22888">
    <property type="entry name" value="CYTOCHROME C OXIDASE, SUBUNIT II"/>
    <property type="match status" value="1"/>
</dbReference>
<accession>A0ABW5NTA0</accession>
<feature type="domain" description="Cytochrome oxidase subunit II copper A binding" evidence="14">
    <location>
        <begin position="168"/>
        <end position="348"/>
    </location>
</feature>
<keyword evidence="5" id="KW-0679">Respiratory chain</keyword>
<dbReference type="SUPFAM" id="SSF49503">
    <property type="entry name" value="Cupredoxins"/>
    <property type="match status" value="1"/>
</dbReference>
<feature type="transmembrane region" description="Helical" evidence="13">
    <location>
        <begin position="136"/>
        <end position="158"/>
    </location>
</feature>
<dbReference type="InterPro" id="IPR002429">
    <property type="entry name" value="CcO_II-like_C"/>
</dbReference>
<evidence type="ECO:0000256" key="2">
    <source>
        <dbReference type="ARBA" id="ARBA00007866"/>
    </source>
</evidence>
<dbReference type="Gene3D" id="2.60.40.420">
    <property type="entry name" value="Cupredoxins - blue copper proteins"/>
    <property type="match status" value="1"/>
</dbReference>
<evidence type="ECO:0000256" key="10">
    <source>
        <dbReference type="ARBA" id="ARBA00023136"/>
    </source>
</evidence>
<keyword evidence="7" id="KW-1278">Translocase</keyword>
<evidence type="ECO:0000259" key="15">
    <source>
        <dbReference type="PROSITE" id="PS50999"/>
    </source>
</evidence>
<dbReference type="InterPro" id="IPR011759">
    <property type="entry name" value="Cyt_c_oxidase_su2_TM_dom"/>
</dbReference>
<protein>
    <recommendedName>
        <fullName evidence="3">cytochrome-c oxidase</fullName>
        <ecNumber evidence="3">7.1.1.9</ecNumber>
    </recommendedName>
    <alternativeName>
        <fullName evidence="11">Cytochrome c oxidase polypeptide II</fullName>
    </alternativeName>
</protein>
<dbReference type="RefSeq" id="WP_114756330.1">
    <property type="nucleotide sequence ID" value="NZ_JBHUMD010000007.1"/>
</dbReference>
<dbReference type="InterPro" id="IPR036257">
    <property type="entry name" value="Cyt_c_oxidase_su2_TM_sf"/>
</dbReference>
<evidence type="ECO:0000256" key="12">
    <source>
        <dbReference type="SAM" id="MobiDB-lite"/>
    </source>
</evidence>
<dbReference type="InterPro" id="IPR045187">
    <property type="entry name" value="CcO_II"/>
</dbReference>
<evidence type="ECO:0000256" key="1">
    <source>
        <dbReference type="ARBA" id="ARBA00004141"/>
    </source>
</evidence>
<feature type="domain" description="Cytochrome oxidase subunit II transmembrane region profile" evidence="15">
    <location>
        <begin position="69"/>
        <end position="164"/>
    </location>
</feature>
<proteinExistence type="inferred from homology"/>
<reference evidence="17" key="1">
    <citation type="journal article" date="2019" name="Int. J. Syst. Evol. Microbiol.">
        <title>The Global Catalogue of Microorganisms (GCM) 10K type strain sequencing project: providing services to taxonomists for standard genome sequencing and annotation.</title>
        <authorList>
            <consortium name="The Broad Institute Genomics Platform"/>
            <consortium name="The Broad Institute Genome Sequencing Center for Infectious Disease"/>
            <person name="Wu L."/>
            <person name="Ma J."/>
        </authorList>
    </citation>
    <scope>NUCLEOTIDE SEQUENCE [LARGE SCALE GENOMIC DNA]</scope>
    <source>
        <strain evidence="17">KCTC 42107</strain>
    </source>
</reference>
<dbReference type="Pfam" id="PF02790">
    <property type="entry name" value="COX2_TM"/>
    <property type="match status" value="1"/>
</dbReference>
<keyword evidence="6 13" id="KW-0812">Transmembrane</keyword>
<keyword evidence="9 13" id="KW-1133">Transmembrane helix</keyword>
<comment type="similarity">
    <text evidence="2">Belongs to the cytochrome c oxidase subunit 2 family.</text>
</comment>
<evidence type="ECO:0000313" key="16">
    <source>
        <dbReference type="EMBL" id="MFD2601813.1"/>
    </source>
</evidence>
<dbReference type="Proteomes" id="UP001597480">
    <property type="component" value="Unassembled WGS sequence"/>
</dbReference>
<comment type="subcellular location">
    <subcellularLocation>
        <location evidence="1">Membrane</location>
        <topology evidence="1">Multi-pass membrane protein</topology>
    </subcellularLocation>
</comment>
<dbReference type="SUPFAM" id="SSF81464">
    <property type="entry name" value="Cytochrome c oxidase subunit II-like, transmembrane region"/>
    <property type="match status" value="1"/>
</dbReference>
<dbReference type="InterPro" id="IPR008972">
    <property type="entry name" value="Cupredoxin"/>
</dbReference>
<name>A0ABW5NTA0_9FLAO</name>
<evidence type="ECO:0000256" key="8">
    <source>
        <dbReference type="ARBA" id="ARBA00022982"/>
    </source>
</evidence>
<feature type="region of interest" description="Disordered" evidence="12">
    <location>
        <begin position="365"/>
        <end position="390"/>
    </location>
</feature>
<keyword evidence="8" id="KW-0249">Electron transport</keyword>
<evidence type="ECO:0000256" key="5">
    <source>
        <dbReference type="ARBA" id="ARBA00022660"/>
    </source>
</evidence>
<evidence type="ECO:0000256" key="9">
    <source>
        <dbReference type="ARBA" id="ARBA00022989"/>
    </source>
</evidence>
<keyword evidence="4" id="KW-0813">Transport</keyword>